<dbReference type="PANTHER" id="PTHR43174:SF3">
    <property type="entry name" value="UDP-N-ACETYLGLUCOSAMINE 2-EPIMERASE"/>
    <property type="match status" value="1"/>
</dbReference>
<dbReference type="Pfam" id="PF02350">
    <property type="entry name" value="Epimerase_2"/>
    <property type="match status" value="1"/>
</dbReference>
<evidence type="ECO:0000313" key="3">
    <source>
        <dbReference type="Proteomes" id="UP000199428"/>
    </source>
</evidence>
<protein>
    <submittedName>
        <fullName evidence="2">GDP/UDP-N,N'-diacetylbacillosamine 2-epimerase (Hydrolysing)</fullName>
    </submittedName>
</protein>
<dbReference type="RefSeq" id="WP_207645312.1">
    <property type="nucleotide sequence ID" value="NZ_FMWK01000019.1"/>
</dbReference>
<dbReference type="AlphaFoldDB" id="A0A1G5S467"/>
<dbReference type="InterPro" id="IPR003331">
    <property type="entry name" value="UDP_GlcNAc_Epimerase_2_dom"/>
</dbReference>
<dbReference type="Gene3D" id="3.40.50.2000">
    <property type="entry name" value="Glycogen Phosphorylase B"/>
    <property type="match status" value="2"/>
</dbReference>
<proteinExistence type="predicted"/>
<dbReference type="EMBL" id="FMWK01000019">
    <property type="protein sequence ID" value="SCZ81212.1"/>
    <property type="molecule type" value="Genomic_DNA"/>
</dbReference>
<dbReference type="CDD" id="cd03786">
    <property type="entry name" value="GTB_UDP-GlcNAc_2-Epimerase"/>
    <property type="match status" value="1"/>
</dbReference>
<feature type="domain" description="UDP-N-acetylglucosamine 2-epimerase" evidence="1">
    <location>
        <begin position="25"/>
        <end position="364"/>
    </location>
</feature>
<reference evidence="2 3" key="1">
    <citation type="submission" date="2016-10" db="EMBL/GenBank/DDBJ databases">
        <authorList>
            <person name="de Groot N.N."/>
        </authorList>
    </citation>
    <scope>NUCLEOTIDE SEQUENCE [LARGE SCALE GENOMIC DNA]</scope>
    <source>
        <strain evidence="2 3">DSM 10317</strain>
    </source>
</reference>
<accession>A0A1G5S467</accession>
<dbReference type="InterPro" id="IPR020004">
    <property type="entry name" value="UDP-GlcNAc_Epase"/>
</dbReference>
<evidence type="ECO:0000313" key="2">
    <source>
        <dbReference type="EMBL" id="SCZ81212.1"/>
    </source>
</evidence>
<dbReference type="PANTHER" id="PTHR43174">
    <property type="entry name" value="UDP-N-ACETYLGLUCOSAMINE 2-EPIMERASE"/>
    <property type="match status" value="1"/>
</dbReference>
<name>A0A1G5S467_PSEXY</name>
<sequence length="380" mass="42664">MKKIMILTGSRGEWGYIRPIMKLAKERKDIKIILVVTNMHLLSSFGNSYQEIENDGFKIDYKINMSLDGYNHVTHAKSLGICLMGLPDIIDVEKPDWVLLAGDRGEQLMGAIAAGYTYTPVAHIQAGEVSGNIDGMTRHAIGKLVHMHFAANEDAAERLIKLGEEPFRIFNVGAPQVDEMVQAKYTELEELEDKLNVNLRDGFVLAVMHPVTEEASKAGEQAELFVKALNKIKFPKVVILPNNDAGSTLVKEAITEGKRGKYYLYTNLKREDYLGLLKNAKCIIGNSSSGLLEAPTFKIPAVNIGRRQNQRFRGINVIDCEFDEIQIDNAVEKALSESFREYLKKECTNPYGDGHSSERILDLLINTKVDEKWIIKNLTY</sequence>
<gene>
    <name evidence="2" type="ORF">SAMN02910350_02693</name>
</gene>
<dbReference type="InterPro" id="IPR029767">
    <property type="entry name" value="WecB-like"/>
</dbReference>
<dbReference type="SUPFAM" id="SSF53756">
    <property type="entry name" value="UDP-Glycosyltransferase/glycogen phosphorylase"/>
    <property type="match status" value="1"/>
</dbReference>
<dbReference type="NCBIfam" id="TIGR03568">
    <property type="entry name" value="NeuC_NnaA"/>
    <property type="match status" value="1"/>
</dbReference>
<dbReference type="Proteomes" id="UP000199428">
    <property type="component" value="Unassembled WGS sequence"/>
</dbReference>
<dbReference type="GO" id="GO:0006047">
    <property type="term" value="P:UDP-N-acetylglucosamine metabolic process"/>
    <property type="evidence" value="ECO:0007669"/>
    <property type="project" value="InterPro"/>
</dbReference>
<evidence type="ECO:0000259" key="1">
    <source>
        <dbReference type="Pfam" id="PF02350"/>
    </source>
</evidence>
<organism evidence="2 3">
    <name type="scientific">Pseudobutyrivibrio xylanivorans</name>
    <dbReference type="NCBI Taxonomy" id="185007"/>
    <lineage>
        <taxon>Bacteria</taxon>
        <taxon>Bacillati</taxon>
        <taxon>Bacillota</taxon>
        <taxon>Clostridia</taxon>
        <taxon>Lachnospirales</taxon>
        <taxon>Lachnospiraceae</taxon>
        <taxon>Pseudobutyrivibrio</taxon>
    </lineage>
</organism>
<dbReference type="GO" id="GO:0004553">
    <property type="term" value="F:hydrolase activity, hydrolyzing O-glycosyl compounds"/>
    <property type="evidence" value="ECO:0007669"/>
    <property type="project" value="InterPro"/>
</dbReference>